<organism evidence="3">
    <name type="scientific">mine drainage metagenome</name>
    <dbReference type="NCBI Taxonomy" id="410659"/>
    <lineage>
        <taxon>unclassified sequences</taxon>
        <taxon>metagenomes</taxon>
        <taxon>ecological metagenomes</taxon>
    </lineage>
</organism>
<name>T0Z8R1_9ZZZZ</name>
<reference evidence="3" key="2">
    <citation type="journal article" date="2014" name="ISME J.">
        <title>Microbial stratification in low pH oxic and suboxic macroscopic growths along an acid mine drainage.</title>
        <authorList>
            <person name="Mendez-Garcia C."/>
            <person name="Mesa V."/>
            <person name="Sprenger R.R."/>
            <person name="Richter M."/>
            <person name="Diez M.S."/>
            <person name="Solano J."/>
            <person name="Bargiela R."/>
            <person name="Golyshina O.V."/>
            <person name="Manteca A."/>
            <person name="Ramos J.L."/>
            <person name="Gallego J.R."/>
            <person name="Llorente I."/>
            <person name="Martins Dos Santos V.A."/>
            <person name="Jensen O.N."/>
            <person name="Pelaez A.I."/>
            <person name="Sanchez J."/>
            <person name="Ferrer M."/>
        </authorList>
    </citation>
    <scope>NUCLEOTIDE SEQUENCE</scope>
</reference>
<evidence type="ECO:0000313" key="3">
    <source>
        <dbReference type="EMBL" id="EQD26165.1"/>
    </source>
</evidence>
<gene>
    <name evidence="3" type="ORF">B1B_19655</name>
</gene>
<dbReference type="SUPFAM" id="SSF53756">
    <property type="entry name" value="UDP-Glycosyltransferase/glycogen phosphorylase"/>
    <property type="match status" value="1"/>
</dbReference>
<feature type="compositionally biased region" description="Low complexity" evidence="1">
    <location>
        <begin position="113"/>
        <end position="122"/>
    </location>
</feature>
<evidence type="ECO:0000256" key="1">
    <source>
        <dbReference type="SAM" id="MobiDB-lite"/>
    </source>
</evidence>
<dbReference type="AlphaFoldDB" id="T0Z8R1"/>
<feature type="non-terminal residue" evidence="3">
    <location>
        <position position="1"/>
    </location>
</feature>
<evidence type="ECO:0000259" key="2">
    <source>
        <dbReference type="Pfam" id="PF04101"/>
    </source>
</evidence>
<keyword evidence="3" id="KW-0328">Glycosyltransferase</keyword>
<keyword evidence="3" id="KW-0808">Transferase</keyword>
<comment type="caution">
    <text evidence="3">The sequence shown here is derived from an EMBL/GenBank/DDBJ whole genome shotgun (WGS) entry which is preliminary data.</text>
</comment>
<protein>
    <submittedName>
        <fullName evidence="3">Undecaprenyldiphospho-muramoylpentapeptide beta-N-acetylglucosaminyltransferase</fullName>
    </submittedName>
</protein>
<feature type="domain" description="Glycosyl transferase family 28 C-terminal" evidence="2">
    <location>
        <begin position="7"/>
        <end position="78"/>
    </location>
</feature>
<dbReference type="InterPro" id="IPR007235">
    <property type="entry name" value="Glyco_trans_28_C"/>
</dbReference>
<dbReference type="Gene3D" id="3.40.50.2000">
    <property type="entry name" value="Glycogen Phosphorylase B"/>
    <property type="match status" value="1"/>
</dbReference>
<dbReference type="GO" id="GO:0016758">
    <property type="term" value="F:hexosyltransferase activity"/>
    <property type="evidence" value="ECO:0007669"/>
    <property type="project" value="InterPro"/>
</dbReference>
<feature type="region of interest" description="Disordered" evidence="1">
    <location>
        <begin position="68"/>
        <end position="122"/>
    </location>
</feature>
<reference evidence="3" key="1">
    <citation type="submission" date="2013-08" db="EMBL/GenBank/DDBJ databases">
        <authorList>
            <person name="Mendez C."/>
            <person name="Richter M."/>
            <person name="Ferrer M."/>
            <person name="Sanchez J."/>
        </authorList>
    </citation>
    <scope>NUCLEOTIDE SEQUENCE</scope>
</reference>
<dbReference type="Pfam" id="PF04101">
    <property type="entry name" value="Glyco_tran_28_C"/>
    <property type="match status" value="1"/>
</dbReference>
<proteinExistence type="predicted"/>
<accession>T0Z8R1</accession>
<feature type="compositionally biased region" description="Basic residues" evidence="1">
    <location>
        <begin position="83"/>
        <end position="99"/>
    </location>
</feature>
<sequence>TGRADAEPAERMRSELPHAIRERYRPTAATDAVGAAIVGADLVVMRAGGSSIAEVAACGRPMVLIPYPHAGGHQLANAPPPGRGRRRRPHRRRRLHRSRAPPGGGPDGRRQGRAGARMAAASRAFGRPDAAGAVVALLQSLVAG</sequence>
<dbReference type="EMBL" id="AUZY01013214">
    <property type="protein sequence ID" value="EQD26165.1"/>
    <property type="molecule type" value="Genomic_DNA"/>
</dbReference>